<evidence type="ECO:0000256" key="10">
    <source>
        <dbReference type="ARBA" id="ARBA00023163"/>
    </source>
</evidence>
<dbReference type="PROSITE" id="PS50944">
    <property type="entry name" value="HTH_DTXR"/>
    <property type="match status" value="1"/>
</dbReference>
<keyword evidence="9" id="KW-0010">Activator</keyword>
<evidence type="ECO:0000256" key="14">
    <source>
        <dbReference type="SAM" id="MobiDB-lite"/>
    </source>
</evidence>
<dbReference type="SMART" id="SM00529">
    <property type="entry name" value="HTH_DTXR"/>
    <property type="match status" value="1"/>
</dbReference>
<evidence type="ECO:0000256" key="8">
    <source>
        <dbReference type="ARBA" id="ARBA00023125"/>
    </source>
</evidence>
<dbReference type="InterPro" id="IPR001367">
    <property type="entry name" value="Fe_dep_repressor"/>
</dbReference>
<dbReference type="InterPro" id="IPR036390">
    <property type="entry name" value="WH_DNA-bd_sf"/>
</dbReference>
<keyword evidence="11" id="KW-0464">Manganese</keyword>
<dbReference type="PANTHER" id="PTHR33238:SF11">
    <property type="entry name" value="TRANSCRIPTIONAL REGULATOR MNTR"/>
    <property type="match status" value="1"/>
</dbReference>
<proteinExistence type="inferred from homology"/>
<evidence type="ECO:0000256" key="2">
    <source>
        <dbReference type="ARBA" id="ARBA00007871"/>
    </source>
</evidence>
<dbReference type="InterPro" id="IPR022689">
    <property type="entry name" value="Iron_dep_repressor"/>
</dbReference>
<evidence type="ECO:0000256" key="13">
    <source>
        <dbReference type="ARBA" id="ARBA00032593"/>
    </source>
</evidence>
<feature type="domain" description="HTH dtxR-type" evidence="15">
    <location>
        <begin position="33"/>
        <end position="94"/>
    </location>
</feature>
<dbReference type="RefSeq" id="WP_319834729.1">
    <property type="nucleotide sequence ID" value="NZ_CP138858.1"/>
</dbReference>
<evidence type="ECO:0000256" key="9">
    <source>
        <dbReference type="ARBA" id="ARBA00023159"/>
    </source>
</evidence>
<evidence type="ECO:0000256" key="1">
    <source>
        <dbReference type="ARBA" id="ARBA00004496"/>
    </source>
</evidence>
<accession>A0ABZ0RSF9</accession>
<organism evidence="16 17">
    <name type="scientific">Coraliomargarita algicola</name>
    <dbReference type="NCBI Taxonomy" id="3092156"/>
    <lineage>
        <taxon>Bacteria</taxon>
        <taxon>Pseudomonadati</taxon>
        <taxon>Verrucomicrobiota</taxon>
        <taxon>Opitutia</taxon>
        <taxon>Puniceicoccales</taxon>
        <taxon>Coraliomargaritaceae</taxon>
        <taxon>Coraliomargarita</taxon>
    </lineage>
</organism>
<evidence type="ECO:0000256" key="6">
    <source>
        <dbReference type="ARBA" id="ARBA00022491"/>
    </source>
</evidence>
<sequence length="153" mass="17053">MTKTTKSARQSLTYSRSSEAQAKAMKATREQHLKETAQDYLEAIFDLIEQTGEARVVDLANRLGISHATVIQTIRRLQRDGFVTSEPYRSIFLTDAGRAIAEDARHRHAVTVALLRKLGVSAEIAEVDAEGMEHHVSKETLQAFENFVGKLEA</sequence>
<feature type="compositionally biased region" description="Polar residues" evidence="14">
    <location>
        <begin position="1"/>
        <end position="20"/>
    </location>
</feature>
<dbReference type="NCBIfam" id="NF008273">
    <property type="entry name" value="PRK11050.1"/>
    <property type="match status" value="1"/>
</dbReference>
<keyword evidence="5" id="KW-0963">Cytoplasm</keyword>
<evidence type="ECO:0000256" key="5">
    <source>
        <dbReference type="ARBA" id="ARBA00022490"/>
    </source>
</evidence>
<evidence type="ECO:0000256" key="3">
    <source>
        <dbReference type="ARBA" id="ARBA00011738"/>
    </source>
</evidence>
<dbReference type="EMBL" id="CP138858">
    <property type="protein sequence ID" value="WPJ97915.1"/>
    <property type="molecule type" value="Genomic_DNA"/>
</dbReference>
<comment type="subcellular location">
    <subcellularLocation>
        <location evidence="1">Cytoplasm</location>
    </subcellularLocation>
</comment>
<feature type="region of interest" description="Disordered" evidence="14">
    <location>
        <begin position="1"/>
        <end position="21"/>
    </location>
</feature>
<dbReference type="Gene3D" id="1.10.60.10">
    <property type="entry name" value="Iron dependent repressor, metal binding and dimerisation domain"/>
    <property type="match status" value="1"/>
</dbReference>
<evidence type="ECO:0000256" key="12">
    <source>
        <dbReference type="ARBA" id="ARBA00025185"/>
    </source>
</evidence>
<reference evidence="16 17" key="1">
    <citation type="submission" date="2023-11" db="EMBL/GenBank/DDBJ databases">
        <title>Coraliomargarita sp. nov., isolated from marine algae.</title>
        <authorList>
            <person name="Lee J.K."/>
            <person name="Baek J.H."/>
            <person name="Kim J.M."/>
            <person name="Choi D.G."/>
            <person name="Jeon C.O."/>
        </authorList>
    </citation>
    <scope>NUCLEOTIDE SEQUENCE [LARGE SCALE GENOMIC DNA]</scope>
    <source>
        <strain evidence="16 17">J2-16</strain>
    </source>
</reference>
<dbReference type="SUPFAM" id="SSF47979">
    <property type="entry name" value="Iron-dependent repressor protein, dimerization domain"/>
    <property type="match status" value="1"/>
</dbReference>
<comment type="function">
    <text evidence="12">In the presence of manganese, represses expression of mntH and mntS. Up-regulates expression of mntP.</text>
</comment>
<evidence type="ECO:0000313" key="17">
    <source>
        <dbReference type="Proteomes" id="UP001324993"/>
    </source>
</evidence>
<dbReference type="InterPro" id="IPR000835">
    <property type="entry name" value="HTH_MarR-typ"/>
</dbReference>
<dbReference type="Proteomes" id="UP001324993">
    <property type="component" value="Chromosome"/>
</dbReference>
<dbReference type="InterPro" id="IPR036421">
    <property type="entry name" value="Fe_dep_repressor_sf"/>
</dbReference>
<name>A0ABZ0RSF9_9BACT</name>
<comment type="subunit">
    <text evidence="3">Homodimer.</text>
</comment>
<dbReference type="InterPro" id="IPR022687">
    <property type="entry name" value="HTH_DTXR"/>
</dbReference>
<evidence type="ECO:0000313" key="16">
    <source>
        <dbReference type="EMBL" id="WPJ97915.1"/>
    </source>
</evidence>
<dbReference type="InterPro" id="IPR036388">
    <property type="entry name" value="WH-like_DNA-bd_sf"/>
</dbReference>
<dbReference type="SMART" id="SM00347">
    <property type="entry name" value="HTH_MARR"/>
    <property type="match status" value="1"/>
</dbReference>
<comment type="similarity">
    <text evidence="2">Belongs to the DtxR/MntR family.</text>
</comment>
<evidence type="ECO:0000256" key="4">
    <source>
        <dbReference type="ARBA" id="ARBA00022386"/>
    </source>
</evidence>
<dbReference type="Pfam" id="PF02742">
    <property type="entry name" value="Fe_dep_repr_C"/>
    <property type="match status" value="1"/>
</dbReference>
<keyword evidence="6" id="KW-0678">Repressor</keyword>
<dbReference type="Gene3D" id="1.10.10.10">
    <property type="entry name" value="Winged helix-like DNA-binding domain superfamily/Winged helix DNA-binding domain"/>
    <property type="match status" value="1"/>
</dbReference>
<dbReference type="InterPro" id="IPR050536">
    <property type="entry name" value="DtxR_MntR_Metal-Reg"/>
</dbReference>
<dbReference type="PANTHER" id="PTHR33238">
    <property type="entry name" value="IRON (METAL) DEPENDENT REPRESSOR, DTXR FAMILY"/>
    <property type="match status" value="1"/>
</dbReference>
<keyword evidence="8" id="KW-0238">DNA-binding</keyword>
<evidence type="ECO:0000259" key="15">
    <source>
        <dbReference type="PROSITE" id="PS50944"/>
    </source>
</evidence>
<gene>
    <name evidence="16" type="primary">mntR</name>
    <name evidence="16" type="ORF">SH580_09345</name>
</gene>
<protein>
    <recommendedName>
        <fullName evidence="4">Transcriptional regulator MntR</fullName>
    </recommendedName>
    <alternativeName>
        <fullName evidence="13">Manganese transport regulator</fullName>
    </alternativeName>
</protein>
<evidence type="ECO:0000256" key="7">
    <source>
        <dbReference type="ARBA" id="ARBA00023015"/>
    </source>
</evidence>
<dbReference type="Pfam" id="PF01325">
    <property type="entry name" value="Fe_dep_repress"/>
    <property type="match status" value="1"/>
</dbReference>
<keyword evidence="17" id="KW-1185">Reference proteome</keyword>
<evidence type="ECO:0000256" key="11">
    <source>
        <dbReference type="ARBA" id="ARBA00023211"/>
    </source>
</evidence>
<keyword evidence="7" id="KW-0805">Transcription regulation</keyword>
<keyword evidence="10" id="KW-0804">Transcription</keyword>
<dbReference type="SUPFAM" id="SSF46785">
    <property type="entry name" value="Winged helix' DNA-binding domain"/>
    <property type="match status" value="1"/>
</dbReference>